<comment type="caution">
    <text evidence="1">The sequence shown here is derived from an EMBL/GenBank/DDBJ whole genome shotgun (WGS) entry which is preliminary data.</text>
</comment>
<evidence type="ECO:0000313" key="1">
    <source>
        <dbReference type="EMBL" id="KAK9743904.1"/>
    </source>
</evidence>
<name>A0AAW1MBX6_POPJA</name>
<organism evidence="1 2">
    <name type="scientific">Popillia japonica</name>
    <name type="common">Japanese beetle</name>
    <dbReference type="NCBI Taxonomy" id="7064"/>
    <lineage>
        <taxon>Eukaryota</taxon>
        <taxon>Metazoa</taxon>
        <taxon>Ecdysozoa</taxon>
        <taxon>Arthropoda</taxon>
        <taxon>Hexapoda</taxon>
        <taxon>Insecta</taxon>
        <taxon>Pterygota</taxon>
        <taxon>Neoptera</taxon>
        <taxon>Endopterygota</taxon>
        <taxon>Coleoptera</taxon>
        <taxon>Polyphaga</taxon>
        <taxon>Scarabaeiformia</taxon>
        <taxon>Scarabaeidae</taxon>
        <taxon>Rutelinae</taxon>
        <taxon>Popillia</taxon>
    </lineage>
</organism>
<keyword evidence="2" id="KW-1185">Reference proteome</keyword>
<evidence type="ECO:0000313" key="2">
    <source>
        <dbReference type="Proteomes" id="UP001458880"/>
    </source>
</evidence>
<accession>A0AAW1MBX6</accession>
<gene>
    <name evidence="1" type="ORF">QE152_g8296</name>
</gene>
<dbReference type="Proteomes" id="UP001458880">
    <property type="component" value="Unassembled WGS sequence"/>
</dbReference>
<protein>
    <submittedName>
        <fullName evidence="1">Uncharacterized protein</fullName>
    </submittedName>
</protein>
<proteinExistence type="predicted"/>
<sequence length="93" mass="10766">MLMLTIHKIHSVGLRNSATKPFSILLQRYWAFFRVSSDSVEQSVVTDQYLTEPITTLYYLQRSGWDANERKRDKSYAAERDGLKNARAAPELN</sequence>
<dbReference type="AlphaFoldDB" id="A0AAW1MBX6"/>
<dbReference type="EMBL" id="JASPKY010000065">
    <property type="protein sequence ID" value="KAK9743904.1"/>
    <property type="molecule type" value="Genomic_DNA"/>
</dbReference>
<reference evidence="1 2" key="1">
    <citation type="journal article" date="2024" name="BMC Genomics">
        <title>De novo assembly and annotation of Popillia japonica's genome with initial clues to its potential as an invasive pest.</title>
        <authorList>
            <person name="Cucini C."/>
            <person name="Boschi S."/>
            <person name="Funari R."/>
            <person name="Cardaioli E."/>
            <person name="Iannotti N."/>
            <person name="Marturano G."/>
            <person name="Paoli F."/>
            <person name="Bruttini M."/>
            <person name="Carapelli A."/>
            <person name="Frati F."/>
            <person name="Nardi F."/>
        </authorList>
    </citation>
    <scope>NUCLEOTIDE SEQUENCE [LARGE SCALE GENOMIC DNA]</scope>
    <source>
        <strain evidence="1">DMR45628</strain>
    </source>
</reference>